<evidence type="ECO:0000313" key="2">
    <source>
        <dbReference type="EMBL" id="OBR63574.1"/>
    </source>
</evidence>
<dbReference type="OrthoDB" id="1805600at2"/>
<dbReference type="PROSITE" id="PS51272">
    <property type="entry name" value="SLH"/>
    <property type="match status" value="3"/>
</dbReference>
<dbReference type="RefSeq" id="WP_068686030.1">
    <property type="nucleotide sequence ID" value="NZ_LYPA01000071.1"/>
</dbReference>
<dbReference type="Pfam" id="PF00395">
    <property type="entry name" value="SLH"/>
    <property type="match status" value="1"/>
</dbReference>
<name>A0A1A5YDA7_9BACL</name>
<evidence type="ECO:0000313" key="3">
    <source>
        <dbReference type="Proteomes" id="UP000092024"/>
    </source>
</evidence>
<keyword evidence="3" id="KW-1185">Reference proteome</keyword>
<feature type="domain" description="SLH" evidence="1">
    <location>
        <begin position="1256"/>
        <end position="1319"/>
    </location>
</feature>
<reference evidence="2 3" key="1">
    <citation type="submission" date="2016-05" db="EMBL/GenBank/DDBJ databases">
        <title>Paenibacillus oryzae. sp. nov., isolated from the rice root.</title>
        <authorList>
            <person name="Zhang J."/>
            <person name="Zhang X."/>
        </authorList>
    </citation>
    <scope>NUCLEOTIDE SEQUENCE [LARGE SCALE GENOMIC DNA]</scope>
    <source>
        <strain evidence="2 3">1DrF-4</strain>
    </source>
</reference>
<feature type="domain" description="SLH" evidence="1">
    <location>
        <begin position="1325"/>
        <end position="1396"/>
    </location>
</feature>
<organism evidence="2 3">
    <name type="scientific">Paenibacillus oryzae</name>
    <dbReference type="NCBI Taxonomy" id="1844972"/>
    <lineage>
        <taxon>Bacteria</taxon>
        <taxon>Bacillati</taxon>
        <taxon>Bacillota</taxon>
        <taxon>Bacilli</taxon>
        <taxon>Bacillales</taxon>
        <taxon>Paenibacillaceae</taxon>
        <taxon>Paenibacillus</taxon>
    </lineage>
</organism>
<sequence>MKRALALFLTIALIVTLTPIYGVSKKVEAAGSYFLFPNENATRENARIVSTQNIELTGTINGVVGSSISYNIKQVTPTGTERELNTTEEITTGILTTGDNRVTVSSVILFPGMNKITFKGVAGSSTVSESIYIEYRDSPMLYDLKVQFENQEYDFLEDQPTMLYSSATTVQSTGTIVITGRAPNATKVNITINGRSYDFNVASTAANTFRFSTSQLTIDKGINNVIFKVHNGGQVVETTRQIAFYNGEVTYYDMKLSDGTKTSALENNMEFSTAATGTLSITGKAIVPLPLYDSAGAVIDSTSDTDVMAKLQSGLKAEIQGITTMLSPKSGSISYLPKPLLATTKFMTVSFAYDLPASGLNYDVKQSVRFIAPNLNGENTSAWTGFTLRDSNRAYIYDVNYLTGFDGSMTSAISTANRSQSINDTRILNLQGTDIPASGVDVYSVPMGVEVLVANYDKLNANLADLVTVGLGGPATGLTYKMVMKSATGESTEALSQIVTQQVNGETIMLKRVFFEIQKLPRSGTNTLLFKLAASTNASTAAVTVIARLLYGPYVKYDSIVNGGDVRHDSASGSTTALLAQLSNFRGQLFNITNTDDIEYKSVGTKKQSVFMYINNVEVPLVQDGTATITKFIPEAIASNDTDKIDALINILNKAGENTIKFVFLSANNNYESTMRFNIIPTNLPMVPAANTDGVYPYTTAAWPPVSTDPNFSGQNGVYTTKEARFDVFGTFDFIDLGNSLSQLNTTYGNISNKPDYKVTISNADWSTSVNWDLSKQMKVVNPDRSIVTNSSSSTGEHLVYGTTSAVTPDANVTFYYDYAKESFMFRIEGQEMPADGSTMVYVITVFNAGENGPRATYRLEVRPISIPYTIHAPVSEERVTNKNFVEVIISSPGADSITVGKDKAEKITFREYNGSADVNGTAIEAFRAVVKDLRANRDTKISFTITRGDDTIKQDMTVKYVPTNIPGAQMLATMASSHKMFNNALTLTFAKGTQLIRPGYNDSVNHATQVYNGNELLFAIANPNDGIVDRHMYEGQPANYSANSQAEGNLHIGYRFQDQARQFIKASPLFWIDGGLADDPSTASYDPITTGVDPFPFDNYDGKYIKSFTSRWNEFGLELKPSTAGSLTLTYDSNIVQSAGTTITVFRFDPFNSTWENIGGVVDEKKRTVTVPFTKFGYYVAGKLTRGFNDITDHPYAREAMEAIFSKGVMNAIDPTGLFGGDRYVTRGEFTRMIVRALELDLNYSGDLHFSYYPETMTNANNATALYDYRYIETAARAGIVNGKRPGFFDEDVELNRQEAATILARALQLKLETDSTKAKTQLDKAFKDSGSFDFYSVPPVLAIQKKGFIQGKAVNPNDPKEGFVFEPKARLLRSDAAIIMARVMNDMKKLPKIYN</sequence>
<comment type="caution">
    <text evidence="2">The sequence shown here is derived from an EMBL/GenBank/DDBJ whole genome shotgun (WGS) entry which is preliminary data.</text>
</comment>
<dbReference type="STRING" id="1844972.A7K91_06380"/>
<dbReference type="InterPro" id="IPR001119">
    <property type="entry name" value="SLH_dom"/>
</dbReference>
<feature type="domain" description="SLH" evidence="1">
    <location>
        <begin position="1185"/>
        <end position="1249"/>
    </location>
</feature>
<evidence type="ECO:0000259" key="1">
    <source>
        <dbReference type="PROSITE" id="PS51272"/>
    </source>
</evidence>
<protein>
    <recommendedName>
        <fullName evidence="1">SLH domain-containing protein</fullName>
    </recommendedName>
</protein>
<dbReference type="Proteomes" id="UP000092024">
    <property type="component" value="Unassembled WGS sequence"/>
</dbReference>
<proteinExistence type="predicted"/>
<accession>A0A1A5YDA7</accession>
<dbReference type="EMBL" id="LYPA01000071">
    <property type="protein sequence ID" value="OBR63574.1"/>
    <property type="molecule type" value="Genomic_DNA"/>
</dbReference>
<gene>
    <name evidence="2" type="ORF">A7K91_06380</name>
</gene>